<proteinExistence type="predicted"/>
<protein>
    <submittedName>
        <fullName evidence="2">Uncharacterized protein</fullName>
    </submittedName>
</protein>
<accession>A0A5C3Q4K6</accession>
<keyword evidence="3" id="KW-1185">Reference proteome</keyword>
<reference evidence="2 3" key="1">
    <citation type="journal article" date="2019" name="Nat. Ecol. Evol.">
        <title>Megaphylogeny resolves global patterns of mushroom evolution.</title>
        <authorList>
            <person name="Varga T."/>
            <person name="Krizsan K."/>
            <person name="Foldi C."/>
            <person name="Dima B."/>
            <person name="Sanchez-Garcia M."/>
            <person name="Sanchez-Ramirez S."/>
            <person name="Szollosi G.J."/>
            <person name="Szarkandi J.G."/>
            <person name="Papp V."/>
            <person name="Albert L."/>
            <person name="Andreopoulos W."/>
            <person name="Angelini C."/>
            <person name="Antonin V."/>
            <person name="Barry K.W."/>
            <person name="Bougher N.L."/>
            <person name="Buchanan P."/>
            <person name="Buyck B."/>
            <person name="Bense V."/>
            <person name="Catcheside P."/>
            <person name="Chovatia M."/>
            <person name="Cooper J."/>
            <person name="Damon W."/>
            <person name="Desjardin D."/>
            <person name="Finy P."/>
            <person name="Geml J."/>
            <person name="Haridas S."/>
            <person name="Hughes K."/>
            <person name="Justo A."/>
            <person name="Karasinski D."/>
            <person name="Kautmanova I."/>
            <person name="Kiss B."/>
            <person name="Kocsube S."/>
            <person name="Kotiranta H."/>
            <person name="LaButti K.M."/>
            <person name="Lechner B.E."/>
            <person name="Liimatainen K."/>
            <person name="Lipzen A."/>
            <person name="Lukacs Z."/>
            <person name="Mihaltcheva S."/>
            <person name="Morgado L.N."/>
            <person name="Niskanen T."/>
            <person name="Noordeloos M.E."/>
            <person name="Ohm R.A."/>
            <person name="Ortiz-Santana B."/>
            <person name="Ovrebo C."/>
            <person name="Racz N."/>
            <person name="Riley R."/>
            <person name="Savchenko A."/>
            <person name="Shiryaev A."/>
            <person name="Soop K."/>
            <person name="Spirin V."/>
            <person name="Szebenyi C."/>
            <person name="Tomsovsky M."/>
            <person name="Tulloss R.E."/>
            <person name="Uehling J."/>
            <person name="Grigoriev I.V."/>
            <person name="Vagvolgyi C."/>
            <person name="Papp T."/>
            <person name="Martin F.M."/>
            <person name="Miettinen O."/>
            <person name="Hibbett D.S."/>
            <person name="Nagy L.G."/>
        </authorList>
    </citation>
    <scope>NUCLEOTIDE SEQUENCE [LARGE SCALE GENOMIC DNA]</scope>
    <source>
        <strain evidence="2 3">CBS 309.79</strain>
    </source>
</reference>
<feature type="region of interest" description="Disordered" evidence="1">
    <location>
        <begin position="1"/>
        <end position="40"/>
    </location>
</feature>
<feature type="compositionally biased region" description="Low complexity" evidence="1">
    <location>
        <begin position="1"/>
        <end position="13"/>
    </location>
</feature>
<evidence type="ECO:0000256" key="1">
    <source>
        <dbReference type="SAM" id="MobiDB-lite"/>
    </source>
</evidence>
<evidence type="ECO:0000313" key="2">
    <source>
        <dbReference type="EMBL" id="TFK97015.1"/>
    </source>
</evidence>
<gene>
    <name evidence="2" type="ORF">BDV98DRAFT_277597</name>
</gene>
<name>A0A5C3Q4K6_9AGAR</name>
<dbReference type="EMBL" id="ML178852">
    <property type="protein sequence ID" value="TFK97015.1"/>
    <property type="molecule type" value="Genomic_DNA"/>
</dbReference>
<evidence type="ECO:0000313" key="3">
    <source>
        <dbReference type="Proteomes" id="UP000305067"/>
    </source>
</evidence>
<dbReference type="Proteomes" id="UP000305067">
    <property type="component" value="Unassembled WGS sequence"/>
</dbReference>
<feature type="compositionally biased region" description="Polar residues" evidence="1">
    <location>
        <begin position="17"/>
        <end position="27"/>
    </location>
</feature>
<dbReference type="AlphaFoldDB" id="A0A5C3Q4K6"/>
<organism evidence="2 3">
    <name type="scientific">Pterulicium gracile</name>
    <dbReference type="NCBI Taxonomy" id="1884261"/>
    <lineage>
        <taxon>Eukaryota</taxon>
        <taxon>Fungi</taxon>
        <taxon>Dikarya</taxon>
        <taxon>Basidiomycota</taxon>
        <taxon>Agaricomycotina</taxon>
        <taxon>Agaricomycetes</taxon>
        <taxon>Agaricomycetidae</taxon>
        <taxon>Agaricales</taxon>
        <taxon>Pleurotineae</taxon>
        <taxon>Pterulaceae</taxon>
        <taxon>Pterulicium</taxon>
    </lineage>
</organism>
<sequence length="77" mass="8259">MNFSLSSLPSPLLRSTCPRQHSSTLQNEPPPSLPAGSSHAVLSSTCCSQHTTRLTELDGVSSITTVLQQCQRVLQLP</sequence>